<evidence type="ECO:0000259" key="3">
    <source>
        <dbReference type="Pfam" id="PF00931"/>
    </source>
</evidence>
<evidence type="ECO:0008006" key="8">
    <source>
        <dbReference type="Google" id="ProtNLM"/>
    </source>
</evidence>
<name>A0ABP1A014_9BRYO</name>
<feature type="domain" description="Disease resistance protein winged helix" evidence="4">
    <location>
        <begin position="283"/>
        <end position="353"/>
    </location>
</feature>
<evidence type="ECO:0000259" key="5">
    <source>
        <dbReference type="Pfam" id="PF23598"/>
    </source>
</evidence>
<dbReference type="Gene3D" id="3.40.50.300">
    <property type="entry name" value="P-loop containing nucleotide triphosphate hydrolases"/>
    <property type="match status" value="1"/>
</dbReference>
<dbReference type="Pfam" id="PF23598">
    <property type="entry name" value="LRR_14"/>
    <property type="match status" value="1"/>
</dbReference>
<feature type="domain" description="NB-ARC" evidence="3">
    <location>
        <begin position="40"/>
        <end position="190"/>
    </location>
</feature>
<keyword evidence="2" id="KW-0611">Plant defense</keyword>
<dbReference type="Gene3D" id="1.10.8.430">
    <property type="entry name" value="Helical domain of apoptotic protease-activating factors"/>
    <property type="match status" value="1"/>
</dbReference>
<gene>
    <name evidence="6" type="ORF">CSSPJE1EN2_LOCUS25594</name>
</gene>
<dbReference type="Gene3D" id="3.80.10.10">
    <property type="entry name" value="Ribonuclease Inhibitor"/>
    <property type="match status" value="2"/>
</dbReference>
<comment type="caution">
    <text evidence="6">The sequence shown here is derived from an EMBL/GenBank/DDBJ whole genome shotgun (WGS) entry which is preliminary data.</text>
</comment>
<proteinExistence type="predicted"/>
<evidence type="ECO:0000256" key="2">
    <source>
        <dbReference type="ARBA" id="ARBA00022821"/>
    </source>
</evidence>
<feature type="domain" description="Disease resistance R13L4/SHOC-2-like LRR" evidence="5">
    <location>
        <begin position="431"/>
        <end position="513"/>
    </location>
</feature>
<dbReference type="InterPro" id="IPR055414">
    <property type="entry name" value="LRR_R13L4/SHOC2-like"/>
</dbReference>
<keyword evidence="1" id="KW-0677">Repeat</keyword>
<dbReference type="InterPro" id="IPR027417">
    <property type="entry name" value="P-loop_NTPase"/>
</dbReference>
<dbReference type="PANTHER" id="PTHR36766:SF30">
    <property type="entry name" value="TIR-NBS TYPE DISEASE RESISTANCE PROTEIN-RELATED"/>
    <property type="match status" value="1"/>
</dbReference>
<dbReference type="EMBL" id="CAXHBF010000252">
    <property type="protein sequence ID" value="CAK9855662.1"/>
    <property type="molecule type" value="Genomic_DNA"/>
</dbReference>
<dbReference type="PRINTS" id="PR00364">
    <property type="entry name" value="DISEASERSIST"/>
</dbReference>
<dbReference type="PANTHER" id="PTHR36766">
    <property type="entry name" value="PLANT BROAD-SPECTRUM MILDEW RESISTANCE PROTEIN RPW8"/>
    <property type="match status" value="1"/>
</dbReference>
<dbReference type="Gene3D" id="1.10.10.10">
    <property type="entry name" value="Winged helix-like DNA-binding domain superfamily/Winged helix DNA-binding domain"/>
    <property type="match status" value="1"/>
</dbReference>
<dbReference type="InterPro" id="IPR058922">
    <property type="entry name" value="WHD_DRP"/>
</dbReference>
<dbReference type="Pfam" id="PF23559">
    <property type="entry name" value="WHD_DRP"/>
    <property type="match status" value="1"/>
</dbReference>
<feature type="non-terminal residue" evidence="6">
    <location>
        <position position="1"/>
    </location>
</feature>
<dbReference type="SUPFAM" id="SSF52540">
    <property type="entry name" value="P-loop containing nucleoside triphosphate hydrolases"/>
    <property type="match status" value="1"/>
</dbReference>
<dbReference type="InterPro" id="IPR032675">
    <property type="entry name" value="LRR_dom_sf"/>
</dbReference>
<reference evidence="6" key="1">
    <citation type="submission" date="2024-03" db="EMBL/GenBank/DDBJ databases">
        <authorList>
            <consortium name="ELIXIR-Norway"/>
            <consortium name="Elixir Norway"/>
        </authorList>
    </citation>
    <scope>NUCLEOTIDE SEQUENCE</scope>
</reference>
<dbReference type="InterPro" id="IPR002182">
    <property type="entry name" value="NB-ARC"/>
</dbReference>
<dbReference type="SUPFAM" id="SSF52058">
    <property type="entry name" value="L domain-like"/>
    <property type="match status" value="1"/>
</dbReference>
<evidence type="ECO:0000256" key="1">
    <source>
        <dbReference type="ARBA" id="ARBA00022737"/>
    </source>
</evidence>
<keyword evidence="7" id="KW-1185">Reference proteome</keyword>
<sequence>VPRECDQPLQEVQDLPPMFGLESYVERVEILVTSEGSDAAPQYVGVWGMGGVGKTLLLQRVYRSAKVHGHFQGAKFIWRTVGQTPDIMTIYRSLSEELGLPPELNVNAEDYKLKLHDQFREKRVFLVLDDVWKDKAFDSLDLAKGDGSVTLLTTRDRSLLERASPHISQVHMTPLLKADSWSLFCLHAFRPPSSVPCELKALAQYMAEECQGLPLALKVIGRAMFGKTSPELQWEPVLKKLRESRMQERTVEEELYERLKLGYDLLCEDDWRLKDCFLYFAAFAEDFKIHFEDLLWHWIGEGLIPAHDGDDPEADAFSLLNKLLERTFIESCGQYGSDVGYFFKVHDVMRDLAFYILEKDCGTPPAKQLYFYRAGQNLKKVPKECTAISEALKLSLGMNELETLPDSLYAPKLVSLLLGGNPIQFVPRSFLINFPKLRILDLRHGRFDNLPEALGDLRNLVCLDLSHCKLKKLPATVGNLHLLKCLKLSWSSMLNYLPSGVACLTALQVLHTRGCGNLTWAERTPPRMARAEFLGRACPTFPVSLEKVCGLVVLTQLSISGGNPMLEVPHSISTLTKLKVLHLELYGVNTLPAGMPYWCNQLQKLHLWDFKSLKCLPSSFTCHGAFPALVKFQLCRCSLAEFPEVHEGALPKLQTLDFTACPYLTTLPLSLQLLSSLRKLILLDCDPTLKNSCRKNCENSSIWGRFDIKYYRTTSELEKRFIFK</sequence>
<organism evidence="6 7">
    <name type="scientific">Sphagnum jensenii</name>
    <dbReference type="NCBI Taxonomy" id="128206"/>
    <lineage>
        <taxon>Eukaryota</taxon>
        <taxon>Viridiplantae</taxon>
        <taxon>Streptophyta</taxon>
        <taxon>Embryophyta</taxon>
        <taxon>Bryophyta</taxon>
        <taxon>Sphagnophytina</taxon>
        <taxon>Sphagnopsida</taxon>
        <taxon>Sphagnales</taxon>
        <taxon>Sphagnaceae</taxon>
        <taxon>Sphagnum</taxon>
    </lineage>
</organism>
<evidence type="ECO:0000313" key="7">
    <source>
        <dbReference type="Proteomes" id="UP001497522"/>
    </source>
</evidence>
<dbReference type="Proteomes" id="UP001497522">
    <property type="component" value="Unassembled WGS sequence"/>
</dbReference>
<evidence type="ECO:0000259" key="4">
    <source>
        <dbReference type="Pfam" id="PF23559"/>
    </source>
</evidence>
<protein>
    <recommendedName>
        <fullName evidence="8">NB-ARC domain-containing protein</fullName>
    </recommendedName>
</protein>
<evidence type="ECO:0000313" key="6">
    <source>
        <dbReference type="EMBL" id="CAK9855662.1"/>
    </source>
</evidence>
<dbReference type="InterPro" id="IPR042197">
    <property type="entry name" value="Apaf_helical"/>
</dbReference>
<dbReference type="InterPro" id="IPR036388">
    <property type="entry name" value="WH-like_DNA-bd_sf"/>
</dbReference>
<dbReference type="Pfam" id="PF00931">
    <property type="entry name" value="NB-ARC"/>
    <property type="match status" value="1"/>
</dbReference>
<accession>A0ABP1A014</accession>